<dbReference type="GO" id="GO:0003677">
    <property type="term" value="F:DNA binding"/>
    <property type="evidence" value="ECO:0007669"/>
    <property type="project" value="InterPro"/>
</dbReference>
<evidence type="ECO:0008006" key="5">
    <source>
        <dbReference type="Google" id="ProtNLM"/>
    </source>
</evidence>
<name>A0A2A4X0K8_9GAMM</name>
<dbReference type="Pfam" id="PF01527">
    <property type="entry name" value="HTH_Tnp_1"/>
    <property type="match status" value="1"/>
</dbReference>
<evidence type="ECO:0000256" key="1">
    <source>
        <dbReference type="ARBA" id="ARBA00009964"/>
    </source>
</evidence>
<dbReference type="EMBL" id="NVUL01000063">
    <property type="protein sequence ID" value="PCI76016.1"/>
    <property type="molecule type" value="Genomic_DNA"/>
</dbReference>
<protein>
    <recommendedName>
        <fullName evidence="5">Transposase</fullName>
    </recommendedName>
</protein>
<comment type="similarity">
    <text evidence="1">Belongs to the transposase 8 family.</text>
</comment>
<dbReference type="PANTHER" id="PTHR33215">
    <property type="entry name" value="PROTEIN DISTAL ANTENNA"/>
    <property type="match status" value="1"/>
</dbReference>
<dbReference type="InterPro" id="IPR051839">
    <property type="entry name" value="RD_transcriptional_regulator"/>
</dbReference>
<evidence type="ECO:0000256" key="2">
    <source>
        <dbReference type="SAM" id="MobiDB-lite"/>
    </source>
</evidence>
<dbReference type="Gene3D" id="1.10.10.60">
    <property type="entry name" value="Homeodomain-like"/>
    <property type="match status" value="1"/>
</dbReference>
<dbReference type="SUPFAM" id="SSF46689">
    <property type="entry name" value="Homeodomain-like"/>
    <property type="match status" value="1"/>
</dbReference>
<reference evidence="4" key="1">
    <citation type="submission" date="2017-08" db="EMBL/GenBank/DDBJ databases">
        <title>A dynamic microbial community with high functional redundancy inhabits the cold, oxic subseafloor aquifer.</title>
        <authorList>
            <person name="Tully B.J."/>
            <person name="Wheat C.G."/>
            <person name="Glazer B.T."/>
            <person name="Huber J.A."/>
        </authorList>
    </citation>
    <scope>NUCLEOTIDE SEQUENCE [LARGE SCALE GENOMIC DNA]</scope>
</reference>
<organism evidence="3 4">
    <name type="scientific">SAR86 cluster bacterium</name>
    <dbReference type="NCBI Taxonomy" id="2030880"/>
    <lineage>
        <taxon>Bacteria</taxon>
        <taxon>Pseudomonadati</taxon>
        <taxon>Pseudomonadota</taxon>
        <taxon>Gammaproteobacteria</taxon>
        <taxon>SAR86 cluster</taxon>
    </lineage>
</organism>
<dbReference type="Proteomes" id="UP000218767">
    <property type="component" value="Unassembled WGS sequence"/>
</dbReference>
<feature type="region of interest" description="Disordered" evidence="2">
    <location>
        <begin position="51"/>
        <end position="71"/>
    </location>
</feature>
<evidence type="ECO:0000313" key="4">
    <source>
        <dbReference type="Proteomes" id="UP000218767"/>
    </source>
</evidence>
<dbReference type="GO" id="GO:0006313">
    <property type="term" value="P:DNA transposition"/>
    <property type="evidence" value="ECO:0007669"/>
    <property type="project" value="InterPro"/>
</dbReference>
<dbReference type="GO" id="GO:0004803">
    <property type="term" value="F:transposase activity"/>
    <property type="evidence" value="ECO:0007669"/>
    <property type="project" value="InterPro"/>
</dbReference>
<sequence>MKQRQTFTKEFKLEAVRLLDEGKRPATEIARELGIPRTRLYKWKDQLEKQGASAFPGHGRPSSPESQAAEIARLKRELEVSQEENEILKKAAAFFARELL</sequence>
<dbReference type="InterPro" id="IPR002514">
    <property type="entry name" value="Transposase_8"/>
</dbReference>
<dbReference type="PANTHER" id="PTHR33215:SF13">
    <property type="entry name" value="PROTEIN DISTAL ANTENNA"/>
    <property type="match status" value="1"/>
</dbReference>
<evidence type="ECO:0000313" key="3">
    <source>
        <dbReference type="EMBL" id="PCI76016.1"/>
    </source>
</evidence>
<comment type="caution">
    <text evidence="3">The sequence shown here is derived from an EMBL/GenBank/DDBJ whole genome shotgun (WGS) entry which is preliminary data.</text>
</comment>
<dbReference type="AlphaFoldDB" id="A0A2A4X0K8"/>
<proteinExistence type="inferred from homology"/>
<dbReference type="InterPro" id="IPR009057">
    <property type="entry name" value="Homeodomain-like_sf"/>
</dbReference>
<accession>A0A2A4X0K8</accession>
<gene>
    <name evidence="3" type="ORF">COB20_11510</name>
</gene>